<protein>
    <recommendedName>
        <fullName evidence="3">HNH endonuclease</fullName>
    </recommendedName>
</protein>
<organism evidence="1 2">
    <name type="scientific">Nocardia cyriacigeorgica</name>
    <dbReference type="NCBI Taxonomy" id="135487"/>
    <lineage>
        <taxon>Bacteria</taxon>
        <taxon>Bacillati</taxon>
        <taxon>Actinomycetota</taxon>
        <taxon>Actinomycetes</taxon>
        <taxon>Mycobacteriales</taxon>
        <taxon>Nocardiaceae</taxon>
        <taxon>Nocardia</taxon>
    </lineage>
</organism>
<proteinExistence type="predicted"/>
<evidence type="ECO:0008006" key="3">
    <source>
        <dbReference type="Google" id="ProtNLM"/>
    </source>
</evidence>
<comment type="caution">
    <text evidence="1">The sequence shown here is derived from an EMBL/GenBank/DDBJ whole genome shotgun (WGS) entry which is preliminary data.</text>
</comment>
<reference evidence="1 2" key="1">
    <citation type="submission" date="2020-01" db="EMBL/GenBank/DDBJ databases">
        <title>Genetics and antimicrobial susceptibilities of Nocardia species isolated from the soil; a comparison with species isolated from humans.</title>
        <authorList>
            <person name="Carrasco G."/>
            <person name="Monzon S."/>
            <person name="Sansegundo M."/>
            <person name="Garcia E."/>
            <person name="Garrido N."/>
            <person name="Medina M.J."/>
            <person name="Villalon P."/>
            <person name="Ramirez-Arocha A.C."/>
            <person name="Jimenez P."/>
            <person name="Cuesta I."/>
            <person name="Valdezate S."/>
        </authorList>
    </citation>
    <scope>NUCLEOTIDE SEQUENCE [LARGE SCALE GENOMIC DNA]</scope>
    <source>
        <strain evidence="1 2">CNM20110626</strain>
    </source>
</reference>
<accession>A0A6P1CRR0</accession>
<evidence type="ECO:0000313" key="2">
    <source>
        <dbReference type="Proteomes" id="UP000471166"/>
    </source>
</evidence>
<dbReference type="AlphaFoldDB" id="A0A6P1CRR0"/>
<dbReference type="Proteomes" id="UP000471166">
    <property type="component" value="Unassembled WGS sequence"/>
</dbReference>
<dbReference type="EMBL" id="JAAGVB010000040">
    <property type="protein sequence ID" value="NEW35228.1"/>
    <property type="molecule type" value="Genomic_DNA"/>
</dbReference>
<evidence type="ECO:0000313" key="1">
    <source>
        <dbReference type="EMBL" id="NEW35228.1"/>
    </source>
</evidence>
<name>A0A6P1CRR0_9NOCA</name>
<gene>
    <name evidence="1" type="ORF">GV791_22065</name>
</gene>
<sequence>MSMSMPSWRDTDLGTMKRVALWLLQEVGVGAMFTKSQLREAFPETSQIDRRMRDLRDFDWRIDTNREDPALGTHEHRFVRQGAAVWEPGKATRKSGVTITAAERHTVMMRDGHKCRSCGIGPGEQYPETYASSQLDVARRSVKMPSGETSVQLILECNRCRVGGRDMTADLAEVLTRISRLSSYERKMLAGWVEQDARNFSETEAIWADYRTLPADARDEVRAALR</sequence>